<feature type="transmembrane region" description="Helical" evidence="1">
    <location>
        <begin position="249"/>
        <end position="269"/>
    </location>
</feature>
<feature type="transmembrane region" description="Helical" evidence="1">
    <location>
        <begin position="173"/>
        <end position="203"/>
    </location>
</feature>
<keyword evidence="3" id="KW-1185">Reference proteome</keyword>
<protein>
    <submittedName>
        <fullName evidence="2">Uncharacterized protein</fullName>
    </submittedName>
</protein>
<evidence type="ECO:0000313" key="2">
    <source>
        <dbReference type="EMBL" id="RNL39760.1"/>
    </source>
</evidence>
<feature type="transmembrane region" description="Helical" evidence="1">
    <location>
        <begin position="53"/>
        <end position="81"/>
    </location>
</feature>
<evidence type="ECO:0000256" key="1">
    <source>
        <dbReference type="SAM" id="Phobius"/>
    </source>
</evidence>
<dbReference type="AlphaFoldDB" id="A0A3N0AYU3"/>
<gene>
    <name evidence="2" type="ORF">DMP10_02070</name>
</gene>
<proteinExistence type="predicted"/>
<keyword evidence="1" id="KW-0472">Membrane</keyword>
<evidence type="ECO:0000313" key="3">
    <source>
        <dbReference type="Proteomes" id="UP000278327"/>
    </source>
</evidence>
<comment type="caution">
    <text evidence="2">The sequence shown here is derived from an EMBL/GenBank/DDBJ whole genome shotgun (WGS) entry which is preliminary data.</text>
</comment>
<feature type="transmembrane region" description="Helical" evidence="1">
    <location>
        <begin position="135"/>
        <end position="161"/>
    </location>
</feature>
<sequence length="275" mass="27173">MKAMARPFLALYAMALVIALLGRIGLAVAGGTGVLAFDYISASGVPVLDVICSILTGSAFVAFLFAAGLALCVSTAGAVLYGALASRDGARAATCAEGADADAPAGATGAAQTDVARIAADADGRAAVRPRPLTAFLWGWATALVALVCLMIVALGILSAVQVGSMSSKLPGLPIIVVGVIGFAAFLGTLLGAASMVVCACVARWRAGHSLELSLIAAVALCGAVVAALTVGTFSALNVASISLPALGGWFAADVVANVAMLFGAKVYADKMSLA</sequence>
<reference evidence="2 3" key="1">
    <citation type="journal article" date="2019" name="Microbiol. Resour. Announc.">
        <title>Draft Genome Sequences of Type Strains of Gordonibacter faecihominis, Paraeggerthella hongkongensis, Parvibacter caecicola,Slackia equolifaciens, Slackia faecicanis, and Slackia isoflavoniconvertens.</title>
        <authorList>
            <person name="Danylec N."/>
            <person name="Stoll D.A."/>
            <person name="Dotsch A."/>
            <person name="Huch M."/>
        </authorList>
    </citation>
    <scope>NUCLEOTIDE SEQUENCE [LARGE SCALE GENOMIC DNA]</scope>
    <source>
        <strain evidence="2 3">DSM 18785</strain>
    </source>
</reference>
<dbReference type="EMBL" id="QICA01000002">
    <property type="protein sequence ID" value="RNL39760.1"/>
    <property type="molecule type" value="Genomic_DNA"/>
</dbReference>
<organism evidence="2 3">
    <name type="scientific">Adlercreutzia equolifaciens subsp. celatus DSM 18785</name>
    <dbReference type="NCBI Taxonomy" id="1121021"/>
    <lineage>
        <taxon>Bacteria</taxon>
        <taxon>Bacillati</taxon>
        <taxon>Actinomycetota</taxon>
        <taxon>Coriobacteriia</taxon>
        <taxon>Eggerthellales</taxon>
        <taxon>Eggerthellaceae</taxon>
        <taxon>Adlercreutzia</taxon>
    </lineage>
</organism>
<keyword evidence="1" id="KW-0812">Transmembrane</keyword>
<dbReference type="Proteomes" id="UP000278327">
    <property type="component" value="Unassembled WGS sequence"/>
</dbReference>
<accession>A0A3N0AYU3</accession>
<name>A0A3N0AYU3_9ACTN</name>
<keyword evidence="1" id="KW-1133">Transmembrane helix</keyword>
<feature type="transmembrane region" description="Helical" evidence="1">
    <location>
        <begin position="215"/>
        <end position="237"/>
    </location>
</feature>